<evidence type="ECO:0000256" key="1">
    <source>
        <dbReference type="SAM" id="MobiDB-lite"/>
    </source>
</evidence>
<feature type="compositionally biased region" description="Polar residues" evidence="1">
    <location>
        <begin position="124"/>
        <end position="136"/>
    </location>
</feature>
<dbReference type="Proteomes" id="UP000054549">
    <property type="component" value="Unassembled WGS sequence"/>
</dbReference>
<reference evidence="2 3" key="1">
    <citation type="submission" date="2014-04" db="EMBL/GenBank/DDBJ databases">
        <title>Evolutionary Origins and Diversification of the Mycorrhizal Mutualists.</title>
        <authorList>
            <consortium name="DOE Joint Genome Institute"/>
            <consortium name="Mycorrhizal Genomics Consortium"/>
            <person name="Kohler A."/>
            <person name="Kuo A."/>
            <person name="Nagy L.G."/>
            <person name="Floudas D."/>
            <person name="Copeland A."/>
            <person name="Barry K.W."/>
            <person name="Cichocki N."/>
            <person name="Veneault-Fourrey C."/>
            <person name="LaButti K."/>
            <person name="Lindquist E.A."/>
            <person name="Lipzen A."/>
            <person name="Lundell T."/>
            <person name="Morin E."/>
            <person name="Murat C."/>
            <person name="Riley R."/>
            <person name="Ohm R."/>
            <person name="Sun H."/>
            <person name="Tunlid A."/>
            <person name="Henrissat B."/>
            <person name="Grigoriev I.V."/>
            <person name="Hibbett D.S."/>
            <person name="Martin F."/>
        </authorList>
    </citation>
    <scope>NUCLEOTIDE SEQUENCE [LARGE SCALE GENOMIC DNA]</scope>
    <source>
        <strain evidence="2 3">Koide BX008</strain>
    </source>
</reference>
<gene>
    <name evidence="2" type="ORF">M378DRAFT_155337</name>
</gene>
<dbReference type="HOGENOM" id="CLU_109884_0_0_1"/>
<organism evidence="2 3">
    <name type="scientific">Amanita muscaria (strain Koide BX008)</name>
    <dbReference type="NCBI Taxonomy" id="946122"/>
    <lineage>
        <taxon>Eukaryota</taxon>
        <taxon>Fungi</taxon>
        <taxon>Dikarya</taxon>
        <taxon>Basidiomycota</taxon>
        <taxon>Agaricomycotina</taxon>
        <taxon>Agaricomycetes</taxon>
        <taxon>Agaricomycetidae</taxon>
        <taxon>Agaricales</taxon>
        <taxon>Pluteineae</taxon>
        <taxon>Amanitaceae</taxon>
        <taxon>Amanita</taxon>
    </lineage>
</organism>
<name>A0A0C2TWC0_AMAMK</name>
<evidence type="ECO:0000313" key="3">
    <source>
        <dbReference type="Proteomes" id="UP000054549"/>
    </source>
</evidence>
<dbReference type="AlphaFoldDB" id="A0A0C2TWC0"/>
<protein>
    <submittedName>
        <fullName evidence="2">Uncharacterized protein</fullName>
    </submittedName>
</protein>
<evidence type="ECO:0000313" key="2">
    <source>
        <dbReference type="EMBL" id="KIL71739.1"/>
    </source>
</evidence>
<dbReference type="STRING" id="946122.A0A0C2TWC0"/>
<keyword evidence="3" id="KW-1185">Reference proteome</keyword>
<sequence>MATRRRIGVSIASTEAARRQLMQPVACWERVWTTPENIPNVSFKVRRWARTEKPQQFSDDEDGADEPLAPLPDEPEVGEGDEEMEQEEQPANGAESAQPGTRAPSAPQEDTQPPSPKQPHLSLESVNDTVVDSTMDTLDAALNPEVGQTAGDEGIELALSGLEPDDLPLVSGPLMDQTEDEFAKAS</sequence>
<dbReference type="OrthoDB" id="2595509at2759"/>
<feature type="region of interest" description="Disordered" evidence="1">
    <location>
        <begin position="52"/>
        <end position="137"/>
    </location>
</feature>
<feature type="compositionally biased region" description="Acidic residues" evidence="1">
    <location>
        <begin position="73"/>
        <end position="88"/>
    </location>
</feature>
<dbReference type="InParanoid" id="A0A0C2TWC0"/>
<dbReference type="EMBL" id="KN818222">
    <property type="protein sequence ID" value="KIL71739.1"/>
    <property type="molecule type" value="Genomic_DNA"/>
</dbReference>
<accession>A0A0C2TWC0</accession>
<proteinExistence type="predicted"/>